<proteinExistence type="predicted"/>
<organism evidence="4 5">
    <name type="scientific">Bacillus cereus</name>
    <dbReference type="NCBI Taxonomy" id="1396"/>
    <lineage>
        <taxon>Bacteria</taxon>
        <taxon>Bacillati</taxon>
        <taxon>Bacillota</taxon>
        <taxon>Bacilli</taxon>
        <taxon>Bacillales</taxon>
        <taxon>Bacillaceae</taxon>
        <taxon>Bacillus</taxon>
        <taxon>Bacillus cereus group</taxon>
    </lineage>
</organism>
<protein>
    <submittedName>
        <fullName evidence="4">DUF4236 domain-containing protein</fullName>
    </submittedName>
</protein>
<feature type="region of interest" description="Disordered" evidence="1">
    <location>
        <begin position="55"/>
        <end position="94"/>
    </location>
</feature>
<dbReference type="RefSeq" id="WP_301266332.1">
    <property type="nucleotide sequence ID" value="NZ_JAUIQW010000003.1"/>
</dbReference>
<comment type="caution">
    <text evidence="4">The sequence shown here is derived from an EMBL/GenBank/DDBJ whole genome shotgun (WGS) entry which is preliminary data.</text>
</comment>
<dbReference type="Pfam" id="PF14020">
    <property type="entry name" value="DUF4236"/>
    <property type="match status" value="1"/>
</dbReference>
<keyword evidence="2" id="KW-0812">Transmembrane</keyword>
<dbReference type="InterPro" id="IPR025330">
    <property type="entry name" value="DUF4236"/>
</dbReference>
<evidence type="ECO:0000313" key="4">
    <source>
        <dbReference type="EMBL" id="MDN4877236.1"/>
    </source>
</evidence>
<evidence type="ECO:0000256" key="2">
    <source>
        <dbReference type="SAM" id="Phobius"/>
    </source>
</evidence>
<reference evidence="4" key="1">
    <citation type="submission" date="2023-07" db="EMBL/GenBank/DDBJ databases">
        <title>Complete genome sequence of Bacillus cereus SRCM126073 isolated from soil.</title>
        <authorList>
            <person name="Yang H.-G."/>
            <person name="Ryu M.-S."/>
            <person name="Ha G.-S."/>
            <person name="Yang H.-J."/>
            <person name="Jeong D.-Y."/>
        </authorList>
    </citation>
    <scope>NUCLEOTIDE SEQUENCE</scope>
    <source>
        <strain evidence="4">SRCM126073</strain>
    </source>
</reference>
<keyword evidence="2" id="KW-1133">Transmembrane helix</keyword>
<feature type="compositionally biased region" description="Polar residues" evidence="1">
    <location>
        <begin position="67"/>
        <end position="94"/>
    </location>
</feature>
<accession>A0AAW7NSF5</accession>
<feature type="transmembrane region" description="Helical" evidence="2">
    <location>
        <begin position="126"/>
        <end position="155"/>
    </location>
</feature>
<gene>
    <name evidence="4" type="ORF">QYM23_31130</name>
</gene>
<keyword evidence="2" id="KW-0472">Membrane</keyword>
<evidence type="ECO:0000313" key="5">
    <source>
        <dbReference type="Proteomes" id="UP001175137"/>
    </source>
</evidence>
<feature type="domain" description="DUF4236" evidence="3">
    <location>
        <begin position="3"/>
        <end position="55"/>
    </location>
</feature>
<evidence type="ECO:0000259" key="3">
    <source>
        <dbReference type="Pfam" id="PF14020"/>
    </source>
</evidence>
<dbReference type="EMBL" id="JAUIQW010000003">
    <property type="protein sequence ID" value="MDN4877236.1"/>
    <property type="molecule type" value="Genomic_DNA"/>
</dbReference>
<dbReference type="Proteomes" id="UP001175137">
    <property type="component" value="Unassembled WGS sequence"/>
</dbReference>
<sequence>MGFKFRKSIKVAPGVKINVTHKGVGVSAGVKGASISTGPSGSRITTSLPGTGISYEQRIGKKKGSKQRTSSSASATQNTMTTPNYQSHTRGQSSPIKKEAKTFIVTPFRSKDNEANSFARKLMKPLSIITGICAALFLIMTLIVPALILAVISFMCYKNIKTPFAAVCPGCNAENLIIFKEEKIACRKCKSTLIIQK</sequence>
<name>A0AAW7NSF5_BACCE</name>
<evidence type="ECO:0000256" key="1">
    <source>
        <dbReference type="SAM" id="MobiDB-lite"/>
    </source>
</evidence>
<dbReference type="AlphaFoldDB" id="A0AAW7NSF5"/>